<dbReference type="PANTHER" id="PTHR10643:SF2">
    <property type="entry name" value="KINETOCHORE PROTEIN NDC80 HOMOLOG"/>
    <property type="match status" value="1"/>
</dbReference>
<feature type="compositionally biased region" description="Polar residues" evidence="12">
    <location>
        <begin position="1"/>
        <end position="13"/>
    </location>
</feature>
<keyword evidence="4 10" id="KW-0498">Mitosis</keyword>
<feature type="coiled-coil region" evidence="11">
    <location>
        <begin position="467"/>
        <end position="516"/>
    </location>
</feature>
<dbReference type="PANTHER" id="PTHR10643">
    <property type="entry name" value="KINETOCHORE PROTEIN NDC80"/>
    <property type="match status" value="1"/>
</dbReference>
<evidence type="ECO:0000256" key="1">
    <source>
        <dbReference type="ARBA" id="ARBA00007050"/>
    </source>
</evidence>
<protein>
    <recommendedName>
        <fullName evidence="10">Kinetochore protein NDC80</fullName>
    </recommendedName>
</protein>
<name>A0A915NYC9_9BILA</name>
<dbReference type="GO" id="GO:0031262">
    <property type="term" value="C:Ndc80 complex"/>
    <property type="evidence" value="ECO:0007669"/>
    <property type="project" value="UniProtKB-UniRule"/>
</dbReference>
<comment type="function">
    <text evidence="10">Acts as a component of the essential kinetochore-associated NDC80 complex, which is required for chromosome segregation and spindle checkpoint activity.</text>
</comment>
<evidence type="ECO:0000256" key="3">
    <source>
        <dbReference type="ARBA" id="ARBA00022618"/>
    </source>
</evidence>
<organism evidence="14 15">
    <name type="scientific">Meloidogyne floridensis</name>
    <dbReference type="NCBI Taxonomy" id="298350"/>
    <lineage>
        <taxon>Eukaryota</taxon>
        <taxon>Metazoa</taxon>
        <taxon>Ecdysozoa</taxon>
        <taxon>Nematoda</taxon>
        <taxon>Chromadorea</taxon>
        <taxon>Rhabditida</taxon>
        <taxon>Tylenchina</taxon>
        <taxon>Tylenchomorpha</taxon>
        <taxon>Tylenchoidea</taxon>
        <taxon>Meloidogynidae</taxon>
        <taxon>Meloidogyninae</taxon>
        <taxon>Meloidogyne</taxon>
    </lineage>
</organism>
<keyword evidence="3 10" id="KW-0132">Cell division</keyword>
<keyword evidence="9 10" id="KW-0137">Centromere</keyword>
<dbReference type="InterPro" id="IPR038273">
    <property type="entry name" value="Ndc80_sf"/>
</dbReference>
<evidence type="ECO:0000259" key="13">
    <source>
        <dbReference type="Pfam" id="PF03801"/>
    </source>
</evidence>
<feature type="coiled-coil region" evidence="11">
    <location>
        <begin position="345"/>
        <end position="375"/>
    </location>
</feature>
<evidence type="ECO:0000313" key="15">
    <source>
        <dbReference type="WBParaSite" id="scf7180000422607.g9296"/>
    </source>
</evidence>
<dbReference type="Pfam" id="PF03801">
    <property type="entry name" value="Ndc80_HEC"/>
    <property type="match status" value="1"/>
</dbReference>
<comment type="subcellular location">
    <subcellularLocation>
        <location evidence="10">Chromosome</location>
        <location evidence="10">Centromere</location>
        <location evidence="10">Kinetochore</location>
    </subcellularLocation>
    <subcellularLocation>
        <location evidence="10">Nucleus</location>
    </subcellularLocation>
</comment>
<dbReference type="GO" id="GO:0005634">
    <property type="term" value="C:nucleus"/>
    <property type="evidence" value="ECO:0007669"/>
    <property type="project" value="UniProtKB-SubCell"/>
</dbReference>
<reference evidence="15" key="1">
    <citation type="submission" date="2022-11" db="UniProtKB">
        <authorList>
            <consortium name="WormBaseParasite"/>
        </authorList>
    </citation>
    <scope>IDENTIFICATION</scope>
</reference>
<evidence type="ECO:0000256" key="10">
    <source>
        <dbReference type="RuleBase" id="RU368072"/>
    </source>
</evidence>
<evidence type="ECO:0000256" key="2">
    <source>
        <dbReference type="ARBA" id="ARBA00022454"/>
    </source>
</evidence>
<evidence type="ECO:0000256" key="12">
    <source>
        <dbReference type="SAM" id="MobiDB-lite"/>
    </source>
</evidence>
<keyword evidence="6 11" id="KW-0175">Coiled coil</keyword>
<accession>A0A915NYC9</accession>
<feature type="region of interest" description="Disordered" evidence="12">
    <location>
        <begin position="1"/>
        <end position="27"/>
    </location>
</feature>
<dbReference type="InterPro" id="IPR055260">
    <property type="entry name" value="Ndc80_CH"/>
</dbReference>
<comment type="similarity">
    <text evidence="1 10">Belongs to the NDC80/HEC1 family.</text>
</comment>
<keyword evidence="7 10" id="KW-0539">Nucleus</keyword>
<evidence type="ECO:0000313" key="14">
    <source>
        <dbReference type="Proteomes" id="UP000887560"/>
    </source>
</evidence>
<evidence type="ECO:0000256" key="6">
    <source>
        <dbReference type="ARBA" id="ARBA00023054"/>
    </source>
</evidence>
<dbReference type="WBParaSite" id="scf7180000422607.g9296">
    <property type="protein sequence ID" value="scf7180000422607.g9296"/>
    <property type="gene ID" value="scf7180000422607.g9296"/>
</dbReference>
<evidence type="ECO:0000256" key="9">
    <source>
        <dbReference type="ARBA" id="ARBA00023328"/>
    </source>
</evidence>
<dbReference type="AlphaFoldDB" id="A0A915NYC9"/>
<keyword evidence="14" id="KW-1185">Reference proteome</keyword>
<evidence type="ECO:0000256" key="7">
    <source>
        <dbReference type="ARBA" id="ARBA00023242"/>
    </source>
</evidence>
<proteinExistence type="inferred from homology"/>
<keyword evidence="5 10" id="KW-0995">Kinetochore</keyword>
<evidence type="ECO:0000256" key="8">
    <source>
        <dbReference type="ARBA" id="ARBA00023306"/>
    </source>
</evidence>
<dbReference type="GO" id="GO:0051301">
    <property type="term" value="P:cell division"/>
    <property type="evidence" value="ECO:0007669"/>
    <property type="project" value="UniProtKB-UniRule"/>
</dbReference>
<feature type="domain" description="Kinetochore protein Ndc80 CH" evidence="13">
    <location>
        <begin position="71"/>
        <end position="191"/>
    </location>
</feature>
<keyword evidence="8 10" id="KW-0131">Cell cycle</keyword>
<dbReference type="Proteomes" id="UP000887560">
    <property type="component" value="Unplaced"/>
</dbReference>
<dbReference type="GO" id="GO:0051315">
    <property type="term" value="P:attachment of mitotic spindle microtubules to kinetochore"/>
    <property type="evidence" value="ECO:0007669"/>
    <property type="project" value="UniProtKB-UniRule"/>
</dbReference>
<dbReference type="Gene3D" id="1.10.418.30">
    <property type="entry name" value="Ncd80 complex, Ncd80 subunit"/>
    <property type="match status" value="1"/>
</dbReference>
<sequence length="654" mass="76045">MHLQRTPQTSSRPAFNHSRIDGNRLSTIGGGRISLAPDARYSIASGAPSNFRPSAFPGTGARRLINIPRASKIPDSRNLRDKEVQYDMIRKIVSFLEDCIQPSPSFKFDDRDFLRVPNRNNFKEVFEFLFRCFQPNFASIPNPKFNEEVVKLLNGLGYPYNLKNSTMQTMTTPSMWPTMLAVLEWLVNFVEVNLIKRPESFWSQYFERVSLSIVAVALEQTLHDDMRVGDQEKWQLYVSCYKKKLEMRAASAPSVKFDHDLFAAEFETYRNSKLGIDGDESFDELRSRRIAFGEELDRIRMLIAKEEEGILEFKKNIAVNVDDIKTMEKYLEELCEVIALNTNMIATCEQNCEILVEKNQKLEEKRLAKEEQIANQAISGEEAREMIAKRQMLQEGISTLNSCLSVDDKKLCELQPQLYKHNSKVCANFKSFVGRLLDLCKSFNISEELQQQMKEYSFLESVIDFKKASVENRFAQLIENLKEKAEERKNAYQRSIEESNKRKNDLLKELDGLKSSLDRCLEGQELENERFKRELNDESRPIRTAKHNLDIAKQKHQGTSADLNKYNGILNSIGEELADKHKKYIQYKKSLDEIYDEFQTVTMNNMKKLCTRFDQQHKQKIRLNELGEILLKENKEMIEKLDSEEKDDDNMMED</sequence>
<evidence type="ECO:0000256" key="4">
    <source>
        <dbReference type="ARBA" id="ARBA00022776"/>
    </source>
</evidence>
<dbReference type="InterPro" id="IPR005550">
    <property type="entry name" value="Kinetochore_Ndc80"/>
</dbReference>
<comment type="subunit">
    <text evidence="10">Component of the NDC80 complex.</text>
</comment>
<keyword evidence="2 10" id="KW-0158">Chromosome</keyword>
<evidence type="ECO:0000256" key="11">
    <source>
        <dbReference type="SAM" id="Coils"/>
    </source>
</evidence>
<evidence type="ECO:0000256" key="5">
    <source>
        <dbReference type="ARBA" id="ARBA00022838"/>
    </source>
</evidence>